<dbReference type="AlphaFoldDB" id="A0A836CNW3"/>
<feature type="compositionally biased region" description="Polar residues" evidence="1">
    <location>
        <begin position="108"/>
        <end position="131"/>
    </location>
</feature>
<keyword evidence="2" id="KW-1133">Transmembrane helix</keyword>
<name>A0A836CNW3_9STRA</name>
<evidence type="ECO:0000256" key="1">
    <source>
        <dbReference type="SAM" id="MobiDB-lite"/>
    </source>
</evidence>
<proteinExistence type="predicted"/>
<feature type="transmembrane region" description="Helical" evidence="2">
    <location>
        <begin position="49"/>
        <end position="70"/>
    </location>
</feature>
<reference evidence="3" key="1">
    <citation type="submission" date="2021-02" db="EMBL/GenBank/DDBJ databases">
        <title>First Annotated Genome of the Yellow-green Alga Tribonema minus.</title>
        <authorList>
            <person name="Mahan K.M."/>
        </authorList>
    </citation>
    <scope>NUCLEOTIDE SEQUENCE</scope>
    <source>
        <strain evidence="3">UTEX B ZZ1240</strain>
    </source>
</reference>
<comment type="caution">
    <text evidence="3">The sequence shown here is derived from an EMBL/GenBank/DDBJ whole genome shotgun (WGS) entry which is preliminary data.</text>
</comment>
<dbReference type="Proteomes" id="UP000664859">
    <property type="component" value="Unassembled WGS sequence"/>
</dbReference>
<keyword evidence="4" id="KW-1185">Reference proteome</keyword>
<evidence type="ECO:0000313" key="4">
    <source>
        <dbReference type="Proteomes" id="UP000664859"/>
    </source>
</evidence>
<dbReference type="EMBL" id="JAFCMP010000036">
    <property type="protein sequence ID" value="KAG5190256.1"/>
    <property type="molecule type" value="Genomic_DNA"/>
</dbReference>
<organism evidence="3 4">
    <name type="scientific">Tribonema minus</name>
    <dbReference type="NCBI Taxonomy" id="303371"/>
    <lineage>
        <taxon>Eukaryota</taxon>
        <taxon>Sar</taxon>
        <taxon>Stramenopiles</taxon>
        <taxon>Ochrophyta</taxon>
        <taxon>PX clade</taxon>
        <taxon>Xanthophyceae</taxon>
        <taxon>Tribonematales</taxon>
        <taxon>Tribonemataceae</taxon>
        <taxon>Tribonema</taxon>
    </lineage>
</organism>
<sequence>MAVPAGTQQLTLCIDDASYVTIDTFGLEPSDKGVAVAPPPNTSTIMNSAVITLVVIFGAGILIAGAVLLARRTVCKRKRAVPPEYALKDAVLAGGGGGARSRSGSGSDTPMSVASPAPSSTVLTRSASASNAAVPGMLSSTGGAPPPRHGGGGVFGAGGSMRGFSSAPYTASSVSPFIGIGPYSSGTGPYRSRSNTAGPPQRGTASRHASFSRQHSAQPSPMP</sequence>
<protein>
    <submittedName>
        <fullName evidence="3">Uncharacterized protein</fullName>
    </submittedName>
</protein>
<feature type="region of interest" description="Disordered" evidence="1">
    <location>
        <begin position="94"/>
        <end position="156"/>
    </location>
</feature>
<keyword evidence="2" id="KW-0812">Transmembrane</keyword>
<evidence type="ECO:0000256" key="2">
    <source>
        <dbReference type="SAM" id="Phobius"/>
    </source>
</evidence>
<gene>
    <name evidence="3" type="ORF">JKP88DRAFT_232348</name>
</gene>
<feature type="compositionally biased region" description="Polar residues" evidence="1">
    <location>
        <begin position="184"/>
        <end position="223"/>
    </location>
</feature>
<evidence type="ECO:0000313" key="3">
    <source>
        <dbReference type="EMBL" id="KAG5190256.1"/>
    </source>
</evidence>
<feature type="region of interest" description="Disordered" evidence="1">
    <location>
        <begin position="178"/>
        <end position="223"/>
    </location>
</feature>
<keyword evidence="2" id="KW-0472">Membrane</keyword>
<accession>A0A836CNW3</accession>